<keyword evidence="5" id="KW-0732">Signal</keyword>
<evidence type="ECO:0000256" key="4">
    <source>
        <dbReference type="PROSITE-ProRule" id="PRU00433"/>
    </source>
</evidence>
<gene>
    <name evidence="7" type="ORF">ACG0Z6_05435</name>
</gene>
<evidence type="ECO:0000256" key="3">
    <source>
        <dbReference type="ARBA" id="ARBA00023004"/>
    </source>
</evidence>
<dbReference type="Gene3D" id="1.10.760.10">
    <property type="entry name" value="Cytochrome c-like domain"/>
    <property type="match status" value="1"/>
</dbReference>
<dbReference type="PROSITE" id="PS51007">
    <property type="entry name" value="CYTC"/>
    <property type="match status" value="1"/>
</dbReference>
<reference evidence="7 8" key="1">
    <citation type="submission" date="2024-08" db="EMBL/GenBank/DDBJ databases">
        <authorList>
            <person name="Lu H."/>
        </authorList>
    </citation>
    <scope>NUCLEOTIDE SEQUENCE [LARGE SCALE GENOMIC DNA]</scope>
    <source>
        <strain evidence="7 8">BYS180W</strain>
    </source>
</reference>
<feature type="domain" description="Cytochrome c" evidence="6">
    <location>
        <begin position="42"/>
        <end position="132"/>
    </location>
</feature>
<proteinExistence type="predicted"/>
<feature type="chain" id="PRO_5047188517" evidence="5">
    <location>
        <begin position="23"/>
        <end position="133"/>
    </location>
</feature>
<name>A0ABW7FTM9_9BURK</name>
<evidence type="ECO:0000256" key="5">
    <source>
        <dbReference type="SAM" id="SignalP"/>
    </source>
</evidence>
<dbReference type="SUPFAM" id="SSF46626">
    <property type="entry name" value="Cytochrome c"/>
    <property type="match status" value="1"/>
</dbReference>
<sequence length="133" mass="14295">MTALRLLLLALGAGLLAVPASAADTSAAAQRARFEAEAGRPGQVQAGQQFFTQRHGAQWSCASCHGQPPTQQGRHARTDKRLAPLAPAFNPESFTQSSKVDKWFKRNCNDVVSRECSAGEKADVLAYLLSLSR</sequence>
<dbReference type="InterPro" id="IPR015170">
    <property type="entry name" value="DUF1924_SHP"/>
</dbReference>
<organism evidence="7 8">
    <name type="scientific">Roseateles rivi</name>
    <dbReference type="NCBI Taxonomy" id="3299028"/>
    <lineage>
        <taxon>Bacteria</taxon>
        <taxon>Pseudomonadati</taxon>
        <taxon>Pseudomonadota</taxon>
        <taxon>Betaproteobacteria</taxon>
        <taxon>Burkholderiales</taxon>
        <taxon>Sphaerotilaceae</taxon>
        <taxon>Roseateles</taxon>
    </lineage>
</organism>
<dbReference type="Proteomes" id="UP001606099">
    <property type="component" value="Unassembled WGS sequence"/>
</dbReference>
<dbReference type="EMBL" id="JBIGHZ010000002">
    <property type="protein sequence ID" value="MFG6447684.1"/>
    <property type="molecule type" value="Genomic_DNA"/>
</dbReference>
<keyword evidence="1 4" id="KW-0349">Heme</keyword>
<accession>A0ABW7FTM9</accession>
<protein>
    <submittedName>
        <fullName evidence="7">DUF1924 domain-containing protein</fullName>
    </submittedName>
</protein>
<evidence type="ECO:0000259" key="6">
    <source>
        <dbReference type="PROSITE" id="PS51007"/>
    </source>
</evidence>
<dbReference type="InterPro" id="IPR009056">
    <property type="entry name" value="Cyt_c-like_dom"/>
</dbReference>
<dbReference type="InterPro" id="IPR036909">
    <property type="entry name" value="Cyt_c-like_dom_sf"/>
</dbReference>
<evidence type="ECO:0000313" key="8">
    <source>
        <dbReference type="Proteomes" id="UP001606099"/>
    </source>
</evidence>
<evidence type="ECO:0000256" key="1">
    <source>
        <dbReference type="ARBA" id="ARBA00022617"/>
    </source>
</evidence>
<dbReference type="RefSeq" id="WP_394459987.1">
    <property type="nucleotide sequence ID" value="NZ_JBIGHZ010000002.1"/>
</dbReference>
<comment type="caution">
    <text evidence="7">The sequence shown here is derived from an EMBL/GenBank/DDBJ whole genome shotgun (WGS) entry which is preliminary data.</text>
</comment>
<dbReference type="Pfam" id="PF09086">
    <property type="entry name" value="DUF1924"/>
    <property type="match status" value="1"/>
</dbReference>
<evidence type="ECO:0000313" key="7">
    <source>
        <dbReference type="EMBL" id="MFG6447684.1"/>
    </source>
</evidence>
<keyword evidence="3 4" id="KW-0408">Iron</keyword>
<keyword evidence="8" id="KW-1185">Reference proteome</keyword>
<feature type="signal peptide" evidence="5">
    <location>
        <begin position="1"/>
        <end position="22"/>
    </location>
</feature>
<evidence type="ECO:0000256" key="2">
    <source>
        <dbReference type="ARBA" id="ARBA00022723"/>
    </source>
</evidence>
<keyword evidence="2 4" id="KW-0479">Metal-binding</keyword>